<dbReference type="KEGG" id="mgr:MGG_18121"/>
<dbReference type="VEuPathDB" id="FungiDB:MGG_18121"/>
<evidence type="ECO:0000313" key="3">
    <source>
        <dbReference type="EMBL" id="KYQ30520.1"/>
    </source>
</evidence>
<feature type="compositionally biased region" description="Basic residues" evidence="1">
    <location>
        <begin position="14"/>
        <end position="25"/>
    </location>
</feature>
<evidence type="ECO:0000313" key="4">
    <source>
        <dbReference type="Proteomes" id="UP000009058"/>
    </source>
</evidence>
<protein>
    <submittedName>
        <fullName evidence="2">Uncharacterized protein</fullName>
    </submittedName>
</protein>
<dbReference type="Proteomes" id="UP000009058">
    <property type="component" value="Unassembled WGS sequence"/>
</dbReference>
<name>Q2KEK8_PYRO7</name>
<organism evidence="2">
    <name type="scientific">Pyricularia oryzae (strain 70-15 / ATCC MYA-4617 / FGSC 8958)</name>
    <name type="common">Rice blast fungus</name>
    <name type="synonym">Magnaporthe oryzae</name>
    <dbReference type="NCBI Taxonomy" id="242507"/>
    <lineage>
        <taxon>Eukaryota</taxon>
        <taxon>Fungi</taxon>
        <taxon>Dikarya</taxon>
        <taxon>Ascomycota</taxon>
        <taxon>Pezizomycotina</taxon>
        <taxon>Sordariomycetes</taxon>
        <taxon>Sordariomycetidae</taxon>
        <taxon>Magnaporthales</taxon>
        <taxon>Pyriculariaceae</taxon>
        <taxon>Pyricularia</taxon>
    </lineage>
</organism>
<dbReference type="GeneID" id="27922205"/>
<evidence type="ECO:0000313" key="2">
    <source>
        <dbReference type="EMBL" id="EAQ71621.1"/>
    </source>
</evidence>
<reference evidence="3 4" key="1">
    <citation type="journal article" date="2005" name="Nature">
        <title>The genome sequence of the rice blast fungus Magnaporthe grisea.</title>
        <authorList>
            <person name="Dean R.A."/>
            <person name="Talbot N.J."/>
            <person name="Ebbole D.J."/>
            <person name="Farman M.L."/>
            <person name="Mitchell T.K."/>
            <person name="Orbach M.J."/>
            <person name="Thon M."/>
            <person name="Kulkarni R."/>
            <person name="Xu J.R."/>
            <person name="Pan H."/>
            <person name="Read N.D."/>
            <person name="Lee Y.H."/>
            <person name="Carbone I."/>
            <person name="Brown D."/>
            <person name="Oh Y.Y."/>
            <person name="Donofrio N."/>
            <person name="Jeong J.S."/>
            <person name="Soanes D.M."/>
            <person name="Djonovic S."/>
            <person name="Kolomiets E."/>
            <person name="Rehmeyer C."/>
            <person name="Li W."/>
            <person name="Harding M."/>
            <person name="Kim S."/>
            <person name="Lebrun M.H."/>
            <person name="Bohnert H."/>
            <person name="Coughlan S."/>
            <person name="Butler J."/>
            <person name="Calvo S."/>
            <person name="Ma L.J."/>
            <person name="Nicol R."/>
            <person name="Purcell S."/>
            <person name="Nusbaum C."/>
            <person name="Galagan J.E."/>
            <person name="Birren B.W."/>
        </authorList>
    </citation>
    <scope>NUCLEOTIDE SEQUENCE [LARGE SCALE GENOMIC DNA]</scope>
    <source>
        <strain evidence="3">70-15</strain>
        <strain evidence="4">70-15 / ATCC MYA-4617 / FGSC 8958</strain>
    </source>
</reference>
<dbReference type="RefSeq" id="XP_016846024.1">
    <property type="nucleotide sequence ID" value="XM_016990582.1"/>
</dbReference>
<gene>
    <name evidence="2" type="ORF">MGCH7_ch7g1028</name>
    <name evidence="3" type="ORF">MGG_18121</name>
</gene>
<dbReference type="EMBL" id="CM000230">
    <property type="protein sequence ID" value="EAQ71621.1"/>
    <property type="molecule type" value="Genomic_DNA"/>
</dbReference>
<sequence length="126" mass="14069">MPSMQVRSPSLCSRRLRPAGPKRRPGQAVGWMSNADNRYAIHQRRWQESAGRKKWVDSRKVKGTMGLVAWDGWSLGSGRVQVSNYQSNRTRVLSNPTPAASTATHKATTTSSVTLVWLVIVAKNYM</sequence>
<reference evidence="2" key="2">
    <citation type="submission" date="2005-01" db="EMBL/GenBank/DDBJ databases">
        <title>The sequence of Magnaporthe grisea chromosome 7.</title>
        <authorList>
            <person name="Thon M.R."/>
            <person name="Pan H."/>
            <person name="Diener A."/>
            <person name="Papalas J."/>
            <person name="Taro A."/>
            <person name="Mitchell T."/>
            <person name="Dean R.A."/>
        </authorList>
    </citation>
    <scope>NUCLEOTIDE SEQUENCE</scope>
    <source>
        <strain evidence="2">70-15</strain>
    </source>
</reference>
<dbReference type="HOGENOM" id="CLU_1982029_0_0_1"/>
<dbReference type="EMBL" id="JH165178">
    <property type="protein sequence ID" value="KYQ30520.1"/>
    <property type="molecule type" value="Genomic_DNA"/>
</dbReference>
<proteinExistence type="predicted"/>
<feature type="region of interest" description="Disordered" evidence="1">
    <location>
        <begin position="1"/>
        <end position="30"/>
    </location>
</feature>
<reference evidence="3" key="3">
    <citation type="submission" date="2011-05" db="EMBL/GenBank/DDBJ databases">
        <title>The Genome Sequence of Magnaporthe oryzae 70-15.</title>
        <authorList>
            <person name="Ma L.-J."/>
            <person name="Dean R.A."/>
            <person name="Gowda M."/>
            <person name="Nunes C."/>
            <person name="Young S.K."/>
            <person name="Zeng Q."/>
            <person name="Gargeya S."/>
            <person name="Fitzgerald M."/>
            <person name="Haas B."/>
            <person name="Abouelleil A."/>
            <person name="Alvarado L."/>
            <person name="Arachchi H.M."/>
            <person name="Berlin A."/>
            <person name="Brown A."/>
            <person name="Chapman S.B."/>
            <person name="Chen Z."/>
            <person name="Dunbar C."/>
            <person name="Freedman E."/>
            <person name="Gearin G."/>
            <person name="Gellesch M."/>
            <person name="Goldberg J."/>
            <person name="Griggs A."/>
            <person name="Gujja S."/>
            <person name="Heiman D."/>
            <person name="Howarth C."/>
            <person name="Larson L."/>
            <person name="Lui A."/>
            <person name="MacDonald P.J.P."/>
            <person name="Mehta T."/>
            <person name="Montmayeur A."/>
            <person name="Murphy C."/>
            <person name="Neiman D."/>
            <person name="Pearson M."/>
            <person name="Priest M."/>
            <person name="Roberts A."/>
            <person name="Saif S."/>
            <person name="Shea T."/>
            <person name="Shenoy N."/>
            <person name="Sisk P."/>
            <person name="Stolte C."/>
            <person name="Sykes S."/>
            <person name="Yandava C."/>
            <person name="Wortman J."/>
            <person name="Nusbaum C."/>
            <person name="Birren B."/>
        </authorList>
    </citation>
    <scope>NUCLEOTIDE SEQUENCE</scope>
    <source>
        <strain evidence="3">70-15</strain>
    </source>
</reference>
<accession>Q2KEK8</accession>
<dbReference type="AlphaFoldDB" id="Q2KEK8"/>
<evidence type="ECO:0000256" key="1">
    <source>
        <dbReference type="SAM" id="MobiDB-lite"/>
    </source>
</evidence>
<keyword evidence="4" id="KW-1185">Reference proteome</keyword>